<accession>D2RDE5</accession>
<dbReference type="PaxDb" id="572546-Arcpr_1080"/>
<name>D2RDE5_ARCPA</name>
<feature type="domain" description="ASCH" evidence="1">
    <location>
        <begin position="4"/>
        <end position="103"/>
    </location>
</feature>
<dbReference type="KEGG" id="apo:Arcpr_1080"/>
<dbReference type="eggNOG" id="arCOG00400">
    <property type="taxonomic scope" value="Archaea"/>
</dbReference>
<dbReference type="STRING" id="572546.Arcpr_1080"/>
<evidence type="ECO:0000313" key="2">
    <source>
        <dbReference type="EMBL" id="ADB58139.1"/>
    </source>
</evidence>
<keyword evidence="3" id="KW-1185">Reference proteome</keyword>
<dbReference type="OrthoDB" id="31314at2157"/>
<dbReference type="HOGENOM" id="CLU_148441_0_0_2"/>
<dbReference type="Proteomes" id="UP000001901">
    <property type="component" value="Chromosome"/>
</dbReference>
<protein>
    <recommendedName>
        <fullName evidence="1">ASCH domain-containing protein</fullName>
    </recommendedName>
</protein>
<proteinExistence type="predicted"/>
<dbReference type="SUPFAM" id="SSF88697">
    <property type="entry name" value="PUA domain-like"/>
    <property type="match status" value="1"/>
</dbReference>
<evidence type="ECO:0000259" key="1">
    <source>
        <dbReference type="SMART" id="SM01022"/>
    </source>
</evidence>
<evidence type="ECO:0000313" key="3">
    <source>
        <dbReference type="Proteomes" id="UP000001901"/>
    </source>
</evidence>
<dbReference type="PANTHER" id="PTHR42250:SF1">
    <property type="entry name" value="ASCH DOMAIN-CONTAINING PROTEIN"/>
    <property type="match status" value="1"/>
</dbReference>
<dbReference type="RefSeq" id="WP_012940475.1">
    <property type="nucleotide sequence ID" value="NC_013741.1"/>
</dbReference>
<reference evidence="2 3" key="1">
    <citation type="journal article" date="2010" name="Stand. Genomic Sci.">
        <title>Complete genome sequence of Archaeoglobus profundus type strain (AV18).</title>
        <authorList>
            <person name="von Jan M."/>
            <person name="Lapidus A."/>
            <person name="Del Rio T.G."/>
            <person name="Copeland A."/>
            <person name="Tice H."/>
            <person name="Cheng J.F."/>
            <person name="Lucas S."/>
            <person name="Chen F."/>
            <person name="Nolan M."/>
            <person name="Goodwin L."/>
            <person name="Han C."/>
            <person name="Pitluck S."/>
            <person name="Liolios K."/>
            <person name="Ivanova N."/>
            <person name="Mavromatis K."/>
            <person name="Ovchinnikova G."/>
            <person name="Chertkov O."/>
            <person name="Pati A."/>
            <person name="Chen A."/>
            <person name="Palaniappan K."/>
            <person name="Land M."/>
            <person name="Hauser L."/>
            <person name="Chang Y.J."/>
            <person name="Jeffries C.D."/>
            <person name="Saunders E."/>
            <person name="Brettin T."/>
            <person name="Detter J.C."/>
            <person name="Chain P."/>
            <person name="Eichinger K."/>
            <person name="Huber H."/>
            <person name="Spring S."/>
            <person name="Rohde M."/>
            <person name="Goker M."/>
            <person name="Wirth R."/>
            <person name="Woyke T."/>
            <person name="Bristow J."/>
            <person name="Eisen J.A."/>
            <person name="Markowitz V."/>
            <person name="Hugenholtz P."/>
            <person name="Kyrpides N.C."/>
            <person name="Klenk H.P."/>
        </authorList>
    </citation>
    <scope>NUCLEOTIDE SEQUENCE [LARGE SCALE GENOMIC DNA]</scope>
    <source>
        <strain evidence="3">DSM 5631 / JCM 9629 / NBRC 100127 / Av18</strain>
    </source>
</reference>
<dbReference type="Gene3D" id="2.30.130.30">
    <property type="entry name" value="Hypothetical protein"/>
    <property type="match status" value="1"/>
</dbReference>
<dbReference type="Pfam" id="PF04266">
    <property type="entry name" value="ASCH"/>
    <property type="match status" value="1"/>
</dbReference>
<dbReference type="GeneID" id="8739757"/>
<dbReference type="InterPro" id="IPR007374">
    <property type="entry name" value="ASCH_domain"/>
</dbReference>
<dbReference type="InterPro" id="IPR015947">
    <property type="entry name" value="PUA-like_sf"/>
</dbReference>
<dbReference type="SMART" id="SM01022">
    <property type="entry name" value="ASCH"/>
    <property type="match status" value="1"/>
</dbReference>
<dbReference type="PANTHER" id="PTHR42250">
    <property type="entry name" value="ASCH DOMAIN-CONTAINING PROTEIN"/>
    <property type="match status" value="1"/>
</dbReference>
<dbReference type="CDD" id="cd06552">
    <property type="entry name" value="ASCH_yqfb_like"/>
    <property type="match status" value="1"/>
</dbReference>
<sequence>MERINFDAEYVESIIQGKKITTVRKGVKSYPVGKIVELTVNYKPFAKARVKKVVVKRVKELTDEDAIRDGFESKEDLLNALKKIYGEINENDLVTIVHFEVLETY</sequence>
<gene>
    <name evidence="2" type="ordered locus">Arcpr_1080</name>
</gene>
<organism evidence="2 3">
    <name type="scientific">Archaeoglobus profundus (strain DSM 5631 / JCM 9629 / NBRC 100127 / Av18)</name>
    <dbReference type="NCBI Taxonomy" id="572546"/>
    <lineage>
        <taxon>Archaea</taxon>
        <taxon>Methanobacteriati</taxon>
        <taxon>Methanobacteriota</taxon>
        <taxon>Archaeoglobi</taxon>
        <taxon>Archaeoglobales</taxon>
        <taxon>Archaeoglobaceae</taxon>
        <taxon>Archaeoglobus</taxon>
    </lineage>
</organism>
<dbReference type="EMBL" id="CP001857">
    <property type="protein sequence ID" value="ADB58139.1"/>
    <property type="molecule type" value="Genomic_DNA"/>
</dbReference>
<dbReference type="AlphaFoldDB" id="D2RDE5"/>